<evidence type="ECO:0008006" key="10">
    <source>
        <dbReference type="Google" id="ProtNLM"/>
    </source>
</evidence>
<feature type="active site" description="Nucleophile" evidence="4">
    <location>
        <position position="302"/>
    </location>
</feature>
<dbReference type="Gene3D" id="2.30.120.10">
    <property type="match status" value="1"/>
</dbReference>
<evidence type="ECO:0000256" key="5">
    <source>
        <dbReference type="PIRSR" id="PIRSR001227-2"/>
    </source>
</evidence>
<evidence type="ECO:0000313" key="8">
    <source>
        <dbReference type="EMBL" id="ANN76011.1"/>
    </source>
</evidence>
<dbReference type="InterPro" id="IPR002692">
    <property type="entry name" value="S45"/>
</dbReference>
<feature type="binding site" evidence="5">
    <location>
        <position position="380"/>
    </location>
    <ligand>
        <name>Ca(2+)</name>
        <dbReference type="ChEBI" id="CHEBI:29108"/>
    </ligand>
</feature>
<evidence type="ECO:0000256" key="2">
    <source>
        <dbReference type="ARBA" id="ARBA00022801"/>
    </source>
</evidence>
<keyword evidence="7" id="KW-0812">Transmembrane</keyword>
<dbReference type="InterPro" id="IPR043146">
    <property type="entry name" value="Penicillin_amidase_N_B-knob"/>
</dbReference>
<keyword evidence="5" id="KW-0106">Calcium</keyword>
<feature type="region of interest" description="Disordered" evidence="6">
    <location>
        <begin position="249"/>
        <end position="272"/>
    </location>
</feature>
<keyword evidence="7" id="KW-1133">Transmembrane helix</keyword>
<comment type="similarity">
    <text evidence="1">Belongs to the peptidase S45 family.</text>
</comment>
<comment type="cofactor">
    <cofactor evidence="5">
        <name>Ca(2+)</name>
        <dbReference type="ChEBI" id="CHEBI:29108"/>
    </cofactor>
    <text evidence="5">Binds 1 Ca(2+) ion per dimer.</text>
</comment>
<keyword evidence="7" id="KW-0472">Membrane</keyword>
<evidence type="ECO:0000256" key="4">
    <source>
        <dbReference type="PIRSR" id="PIRSR001227-1"/>
    </source>
</evidence>
<dbReference type="Proteomes" id="UP000091926">
    <property type="component" value="Chromosome"/>
</dbReference>
<keyword evidence="3" id="KW-0865">Zymogen</keyword>
<dbReference type="Gene3D" id="1.10.1400.10">
    <property type="match status" value="1"/>
</dbReference>
<dbReference type="PANTHER" id="PTHR34218">
    <property type="entry name" value="PEPTIDASE S45 PENICILLIN AMIDASE"/>
    <property type="match status" value="1"/>
</dbReference>
<evidence type="ECO:0000256" key="7">
    <source>
        <dbReference type="SAM" id="Phobius"/>
    </source>
</evidence>
<proteinExistence type="inferred from homology"/>
<dbReference type="PANTHER" id="PTHR34218:SF4">
    <property type="entry name" value="ACYL-HOMOSERINE LACTONE ACYLASE QUIP"/>
    <property type="match status" value="1"/>
</dbReference>
<dbReference type="Gene3D" id="3.60.20.10">
    <property type="entry name" value="Glutamine Phosphoribosylpyrophosphate, subunit 1, domain 1"/>
    <property type="match status" value="1"/>
</dbReference>
<dbReference type="GO" id="GO:0046872">
    <property type="term" value="F:metal ion binding"/>
    <property type="evidence" value="ECO:0007669"/>
    <property type="project" value="UniProtKB-KW"/>
</dbReference>
<dbReference type="RefSeq" id="WP_066653267.1">
    <property type="nucleotide sequence ID" value="NZ_CBCSCL010000025.1"/>
</dbReference>
<dbReference type="InterPro" id="IPR023343">
    <property type="entry name" value="Penicillin_amidase_dom1"/>
</dbReference>
<protein>
    <recommendedName>
        <fullName evidence="10">Penicillin amidase</fullName>
    </recommendedName>
</protein>
<dbReference type="InterPro" id="IPR029055">
    <property type="entry name" value="Ntn_hydrolases_N"/>
</dbReference>
<dbReference type="PIRSF" id="PIRSF001227">
    <property type="entry name" value="Pen_acylase"/>
    <property type="match status" value="1"/>
</dbReference>
<dbReference type="EMBL" id="CP016172">
    <property type="protein sequence ID" value="ANN76011.1"/>
    <property type="molecule type" value="Genomic_DNA"/>
</dbReference>
<dbReference type="STRING" id="463014.BAU07_01725"/>
<dbReference type="GO" id="GO:0016811">
    <property type="term" value="F:hydrolase activity, acting on carbon-nitrogen (but not peptide) bonds, in linear amides"/>
    <property type="evidence" value="ECO:0007669"/>
    <property type="project" value="InterPro"/>
</dbReference>
<evidence type="ECO:0000256" key="6">
    <source>
        <dbReference type="SAM" id="MobiDB-lite"/>
    </source>
</evidence>
<keyword evidence="2" id="KW-0378">Hydrolase</keyword>
<name>A0A193G968_9BORD</name>
<dbReference type="InterPro" id="IPR043147">
    <property type="entry name" value="Penicillin_amidase_A-knob"/>
</dbReference>
<accession>A0A193G968</accession>
<dbReference type="InterPro" id="IPR014395">
    <property type="entry name" value="Pen/GL7ACA/AHL_acylase"/>
</dbReference>
<dbReference type="Gene3D" id="1.10.439.10">
    <property type="entry name" value="Penicillin Amidohydrolase, domain 1"/>
    <property type="match status" value="1"/>
</dbReference>
<evidence type="ECO:0000313" key="9">
    <source>
        <dbReference type="Proteomes" id="UP000091926"/>
    </source>
</evidence>
<sequence>MAGPSPSAVVRPRRLRRFLVWFAASLVVLAVLAAGAGWWALQASLPRLDGEVAVPGLSAPATIARDAQGSVTVSASDRLDLAYATGYAHGQDRFFQMDLLRRVPAGEVAALVGASALNVDRRNRMHRFRSRAEAAYRALPSAQQTLLQRYADGVNAALAASPVWPFEYITLGVRPQPWRPEDTLLVIDAMYLDLQSGELNRVLSRGFLRDMVPPELLAFLTPRSSAMDAPLDGAAMTVAPLAVPATRPDWLDAPSPARGETGRPGRAGEAASGPAGLARAYAWSATDGERDGWGGTATDVGSNAFAVAGAHGQGGAARVANDMHLGLRLPNIWYRLTLVLQGPQARRISGVSLPGAPVVVAGSNGDVAWGFTNSYGHFIDLVRLQRDPADPRRYRGPSGNWETAIEHDERIDVKGGAPVRLAVLETRWGPILEAGEGSYAVDWIAYRADAVDLGLLGMETARNVAEALRVAQGAGVPTQNILVADGAGHIGWTLAGPLPGAVRDADGYPVGAAGAPPPAPRLPAKDYPSIVDPPSGRLWTANSTQLGDPARQRKIGDGGADVGLRASQIRAGLLDGDVYDERALLAIQLDDRGLWLEFWRRLALEALDPQALAQHPDRAAFRRIVTQWNGRADVDQAGYTLLRDFRETLYGAWFGGLDERLSARAPELAPGISVGRASSRLEAVMQALARRHAWIPARHADWRAFMLASIDATVQRNRPRGAPLADARWGQRNVLAVGHPFAGMLPAPLRGWLTAPAQPMPGDTNMPRVQRTSSGASERFIVAPGRETEGILEMPGGASGHPLSPFFLAGHQDWVNGVAAPFLPGPAAHTLELQAAPASAKSP</sequence>
<evidence type="ECO:0000256" key="1">
    <source>
        <dbReference type="ARBA" id="ARBA00006586"/>
    </source>
</evidence>
<organism evidence="8 9">
    <name type="scientific">Bordetella flabilis</name>
    <dbReference type="NCBI Taxonomy" id="463014"/>
    <lineage>
        <taxon>Bacteria</taxon>
        <taxon>Pseudomonadati</taxon>
        <taxon>Pseudomonadota</taxon>
        <taxon>Betaproteobacteria</taxon>
        <taxon>Burkholderiales</taxon>
        <taxon>Alcaligenaceae</taxon>
        <taxon>Bordetella</taxon>
    </lineage>
</organism>
<dbReference type="KEGG" id="bfz:BAU07_01725"/>
<reference evidence="8 9" key="1">
    <citation type="submission" date="2016-06" db="EMBL/GenBank/DDBJ databases">
        <title>Complete genome sequences of Bordetella bronchialis and Bordetella flabilis.</title>
        <authorList>
            <person name="LiPuma J.J."/>
            <person name="Spilker T."/>
        </authorList>
    </citation>
    <scope>NUCLEOTIDE SEQUENCE [LARGE SCALE GENOMIC DNA]</scope>
    <source>
        <strain evidence="8 9">AU10664</strain>
    </source>
</reference>
<feature type="transmembrane region" description="Helical" evidence="7">
    <location>
        <begin position="18"/>
        <end position="41"/>
    </location>
</feature>
<keyword evidence="5" id="KW-0479">Metal-binding</keyword>
<keyword evidence="9" id="KW-1185">Reference proteome</keyword>
<dbReference type="OrthoDB" id="9760084at2"/>
<evidence type="ECO:0000256" key="3">
    <source>
        <dbReference type="ARBA" id="ARBA00023145"/>
    </source>
</evidence>
<dbReference type="Pfam" id="PF01804">
    <property type="entry name" value="Penicil_amidase"/>
    <property type="match status" value="1"/>
</dbReference>
<dbReference type="GO" id="GO:0017000">
    <property type="term" value="P:antibiotic biosynthetic process"/>
    <property type="evidence" value="ECO:0007669"/>
    <property type="project" value="InterPro"/>
</dbReference>
<dbReference type="AlphaFoldDB" id="A0A193G968"/>
<gene>
    <name evidence="8" type="ORF">BAU07_01725</name>
</gene>
<dbReference type="SUPFAM" id="SSF56235">
    <property type="entry name" value="N-terminal nucleophile aminohydrolases (Ntn hydrolases)"/>
    <property type="match status" value="1"/>
</dbReference>